<feature type="compositionally biased region" description="Basic and acidic residues" evidence="1">
    <location>
        <begin position="554"/>
        <end position="564"/>
    </location>
</feature>
<dbReference type="OrthoDB" id="3595585at2759"/>
<feature type="region of interest" description="Disordered" evidence="1">
    <location>
        <begin position="586"/>
        <end position="608"/>
    </location>
</feature>
<dbReference type="EMBL" id="KZ613476">
    <property type="protein sequence ID" value="PMD22785.1"/>
    <property type="molecule type" value="Genomic_DNA"/>
</dbReference>
<gene>
    <name evidence="2" type="ORF">NA56DRAFT_74806</name>
</gene>
<feature type="compositionally biased region" description="Acidic residues" evidence="1">
    <location>
        <begin position="538"/>
        <end position="547"/>
    </location>
</feature>
<evidence type="ECO:0000256" key="1">
    <source>
        <dbReference type="SAM" id="MobiDB-lite"/>
    </source>
</evidence>
<feature type="compositionally biased region" description="Low complexity" evidence="1">
    <location>
        <begin position="395"/>
        <end position="412"/>
    </location>
</feature>
<feature type="compositionally biased region" description="Basic and acidic residues" evidence="1">
    <location>
        <begin position="298"/>
        <end position="311"/>
    </location>
</feature>
<feature type="compositionally biased region" description="Basic and acidic residues" evidence="1">
    <location>
        <begin position="191"/>
        <end position="205"/>
    </location>
</feature>
<feature type="region of interest" description="Disordered" evidence="1">
    <location>
        <begin position="152"/>
        <end position="205"/>
    </location>
</feature>
<evidence type="ECO:0000313" key="3">
    <source>
        <dbReference type="Proteomes" id="UP000235672"/>
    </source>
</evidence>
<feature type="compositionally biased region" description="Acidic residues" evidence="1">
    <location>
        <begin position="344"/>
        <end position="354"/>
    </location>
</feature>
<feature type="compositionally biased region" description="Basic residues" evidence="1">
    <location>
        <begin position="598"/>
        <end position="608"/>
    </location>
</feature>
<dbReference type="AlphaFoldDB" id="A0A2J6Q972"/>
<reference evidence="2 3" key="1">
    <citation type="submission" date="2016-05" db="EMBL/GenBank/DDBJ databases">
        <title>A degradative enzymes factory behind the ericoid mycorrhizal symbiosis.</title>
        <authorList>
            <consortium name="DOE Joint Genome Institute"/>
            <person name="Martino E."/>
            <person name="Morin E."/>
            <person name="Grelet G."/>
            <person name="Kuo A."/>
            <person name="Kohler A."/>
            <person name="Daghino S."/>
            <person name="Barry K."/>
            <person name="Choi C."/>
            <person name="Cichocki N."/>
            <person name="Clum A."/>
            <person name="Copeland A."/>
            <person name="Hainaut M."/>
            <person name="Haridas S."/>
            <person name="Labutti K."/>
            <person name="Lindquist E."/>
            <person name="Lipzen A."/>
            <person name="Khouja H.-R."/>
            <person name="Murat C."/>
            <person name="Ohm R."/>
            <person name="Olson A."/>
            <person name="Spatafora J."/>
            <person name="Veneault-Fourrey C."/>
            <person name="Henrissat B."/>
            <person name="Grigoriev I."/>
            <person name="Martin F."/>
            <person name="Perotto S."/>
        </authorList>
    </citation>
    <scope>NUCLEOTIDE SEQUENCE [LARGE SCALE GENOMIC DNA]</scope>
    <source>
        <strain evidence="2 3">UAMH 7357</strain>
    </source>
</reference>
<name>A0A2J6Q972_9HELO</name>
<feature type="compositionally biased region" description="Basic and acidic residues" evidence="1">
    <location>
        <begin position="327"/>
        <end position="343"/>
    </location>
</feature>
<proteinExistence type="predicted"/>
<feature type="compositionally biased region" description="Low complexity" evidence="1">
    <location>
        <begin position="429"/>
        <end position="441"/>
    </location>
</feature>
<feature type="compositionally biased region" description="Basic and acidic residues" evidence="1">
    <location>
        <begin position="369"/>
        <end position="379"/>
    </location>
</feature>
<feature type="compositionally biased region" description="Polar residues" evidence="1">
    <location>
        <begin position="449"/>
        <end position="459"/>
    </location>
</feature>
<feature type="compositionally biased region" description="Acidic residues" evidence="1">
    <location>
        <begin position="316"/>
        <end position="326"/>
    </location>
</feature>
<sequence length="608" mass="68459">MLSAYYERSWVQFPQRPVSFCVSILFALLMPREGSRGRLFFFWLRLSMFCGSAFSREPLSFTQEPDPEYTRLHITPLNPSLLTTILPASILPSARNISYHSIQTFPEKSYGYVDLPMADAERIKKKLNGSILKGTKVRIEKARPEKEVVLDDADEVERPKKERKKRKRDQLEVPGIDIGERHVKRGWTVPTKDKGKGKEKEKDKVAKSKFTTQQECLFKTVLPPNKVANAKGGLKKSKDKKKGKETLVHEFEKTVKYATFLRAPGGKKSKGVVEYIDGKGWVDEDGNVVEVVKIRKAPAKDEPKPEAKEELMAESSSEESSDEDKEEGFKESESKIPDNKVEEDSSSDDSSSDEGSDHKDVESSIPASKVDEYNEKSSSEDSSSEEESDHIPVASSSRATKTASTSSETSSESSEEESSSESEAEPEEPQSASPSRPESSSGPGLTIKIPNSMTSTPIASSVHPLEAIYKRKVDEKPNAGSFNFFEDNDGEDIEVETHLQVPLTPFTQKDFEFRGIRSAAPTPDTAHPNKRFVWPTNNDDDDDEGEAETNSPIHEGKGKEKEANPESDFQKWFWENRGNVNRAWKKRRKVVAKEKRQRENRKRQDRAI</sequence>
<accession>A0A2J6Q972</accession>
<feature type="region of interest" description="Disordered" evidence="1">
    <location>
        <begin position="518"/>
        <end position="572"/>
    </location>
</feature>
<evidence type="ECO:0000313" key="2">
    <source>
        <dbReference type="EMBL" id="PMD22785.1"/>
    </source>
</evidence>
<feature type="compositionally biased region" description="Acidic residues" evidence="1">
    <location>
        <begin position="413"/>
        <end position="428"/>
    </location>
</feature>
<organism evidence="2 3">
    <name type="scientific">Hyaloscypha hepaticicola</name>
    <dbReference type="NCBI Taxonomy" id="2082293"/>
    <lineage>
        <taxon>Eukaryota</taxon>
        <taxon>Fungi</taxon>
        <taxon>Dikarya</taxon>
        <taxon>Ascomycota</taxon>
        <taxon>Pezizomycotina</taxon>
        <taxon>Leotiomycetes</taxon>
        <taxon>Helotiales</taxon>
        <taxon>Hyaloscyphaceae</taxon>
        <taxon>Hyaloscypha</taxon>
    </lineage>
</organism>
<keyword evidence="3" id="KW-1185">Reference proteome</keyword>
<dbReference type="Proteomes" id="UP000235672">
    <property type="component" value="Unassembled WGS sequence"/>
</dbReference>
<feature type="region of interest" description="Disordered" evidence="1">
    <location>
        <begin position="294"/>
        <end position="462"/>
    </location>
</feature>
<dbReference type="STRING" id="1745343.A0A2J6Q972"/>
<protein>
    <submittedName>
        <fullName evidence="2">Uncharacterized protein</fullName>
    </submittedName>
</protein>